<organism evidence="8 9">
    <name type="scientific">Symbiochloris irregularis</name>
    <dbReference type="NCBI Taxonomy" id="706552"/>
    <lineage>
        <taxon>Eukaryota</taxon>
        <taxon>Viridiplantae</taxon>
        <taxon>Chlorophyta</taxon>
        <taxon>core chlorophytes</taxon>
        <taxon>Trebouxiophyceae</taxon>
        <taxon>Trebouxiales</taxon>
        <taxon>Trebouxiaceae</taxon>
        <taxon>Symbiochloris</taxon>
    </lineage>
</organism>
<dbReference type="PANTHER" id="PTHR45738">
    <property type="entry name" value="POLYPHOSPHOINOSITIDE PHOSPHATASE"/>
    <property type="match status" value="1"/>
</dbReference>
<accession>A0AAW1NIF4</accession>
<dbReference type="InterPro" id="IPR002013">
    <property type="entry name" value="SAC_dom"/>
</dbReference>
<keyword evidence="2" id="KW-0378">Hydrolase</keyword>
<evidence type="ECO:0000256" key="6">
    <source>
        <dbReference type="SAM" id="MobiDB-lite"/>
    </source>
</evidence>
<feature type="domain" description="SAC" evidence="7">
    <location>
        <begin position="154"/>
        <end position="398"/>
    </location>
</feature>
<dbReference type="PROSITE" id="PS50275">
    <property type="entry name" value="SAC"/>
    <property type="match status" value="1"/>
</dbReference>
<protein>
    <recommendedName>
        <fullName evidence="7">SAC domain-containing protein</fullName>
    </recommendedName>
</protein>
<reference evidence="8 9" key="1">
    <citation type="journal article" date="2024" name="Nat. Commun.">
        <title>Phylogenomics reveals the evolutionary origins of lichenization in chlorophyte algae.</title>
        <authorList>
            <person name="Puginier C."/>
            <person name="Libourel C."/>
            <person name="Otte J."/>
            <person name="Skaloud P."/>
            <person name="Haon M."/>
            <person name="Grisel S."/>
            <person name="Petersen M."/>
            <person name="Berrin J.G."/>
            <person name="Delaux P.M."/>
            <person name="Dal Grande F."/>
            <person name="Keller J."/>
        </authorList>
    </citation>
    <scope>NUCLEOTIDE SEQUENCE [LARGE SCALE GENOMIC DNA]</scope>
    <source>
        <strain evidence="8 9">SAG 2036</strain>
    </source>
</reference>
<keyword evidence="3" id="KW-0472">Membrane</keyword>
<feature type="region of interest" description="Disordered" evidence="6">
    <location>
        <begin position="186"/>
        <end position="210"/>
    </location>
</feature>
<comment type="caution">
    <text evidence="8">The sequence shown here is derived from an EMBL/GenBank/DDBJ whole genome shotgun (WGS) entry which is preliminary data.</text>
</comment>
<proteinExistence type="predicted"/>
<comment type="subcellular location">
    <subcellularLocation>
        <location evidence="1">Vacuole membrane</location>
        <topology evidence="1">Peripheral membrane protein</topology>
    </subcellularLocation>
</comment>
<keyword evidence="9" id="KW-1185">Reference proteome</keyword>
<dbReference type="GO" id="GO:0005774">
    <property type="term" value="C:vacuolar membrane"/>
    <property type="evidence" value="ECO:0007669"/>
    <property type="project" value="UniProtKB-SubCell"/>
</dbReference>
<evidence type="ECO:0000313" key="8">
    <source>
        <dbReference type="EMBL" id="KAK9787507.1"/>
    </source>
</evidence>
<comment type="catalytic activity">
    <reaction evidence="4">
        <text>a 1,2-diacyl-sn-glycero-3-phospho-(1D-myo-inositol-3,5-bisphosphate) + H2O = a 1,2-diacyl-sn-glycero-3-phospho-(1D-myo-inositol-3-phosphate) + phosphate</text>
        <dbReference type="Rhea" id="RHEA:32955"/>
        <dbReference type="ChEBI" id="CHEBI:15377"/>
        <dbReference type="ChEBI" id="CHEBI:43474"/>
        <dbReference type="ChEBI" id="CHEBI:57923"/>
        <dbReference type="ChEBI" id="CHEBI:58088"/>
    </reaction>
</comment>
<comment type="subunit">
    <text evidence="5">Component of the PI(3,5)P2 regulatory complex at least composed of ATG18, SAC/FIG4, FAB1 and VAC14.</text>
</comment>
<evidence type="ECO:0000256" key="2">
    <source>
        <dbReference type="ARBA" id="ARBA00022801"/>
    </source>
</evidence>
<evidence type="ECO:0000256" key="3">
    <source>
        <dbReference type="ARBA" id="ARBA00023136"/>
    </source>
</evidence>
<dbReference type="AlphaFoldDB" id="A0AAW1NIF4"/>
<gene>
    <name evidence="8" type="ORF">WJX73_002623</name>
</gene>
<dbReference type="GO" id="GO:0043813">
    <property type="term" value="F:phosphatidylinositol-3,5-bisphosphate 5-phosphatase activity"/>
    <property type="evidence" value="ECO:0007669"/>
    <property type="project" value="InterPro"/>
</dbReference>
<dbReference type="Pfam" id="PF02383">
    <property type="entry name" value="Syja_N"/>
    <property type="match status" value="1"/>
</dbReference>
<dbReference type="InterPro" id="IPR043573">
    <property type="entry name" value="Fig4-like"/>
</dbReference>
<dbReference type="PANTHER" id="PTHR45738:SF5">
    <property type="entry name" value="POLYPHOSPHOINOSITIDE PHOSPHATASE"/>
    <property type="match status" value="1"/>
</dbReference>
<name>A0AAW1NIF4_9CHLO</name>
<evidence type="ECO:0000313" key="9">
    <source>
        <dbReference type="Proteomes" id="UP001465755"/>
    </source>
</evidence>
<dbReference type="EMBL" id="JALJOQ010000246">
    <property type="protein sequence ID" value="KAK9787507.1"/>
    <property type="molecule type" value="Genomic_DNA"/>
</dbReference>
<evidence type="ECO:0000256" key="1">
    <source>
        <dbReference type="ARBA" id="ARBA00004148"/>
    </source>
</evidence>
<sequence>MLQEAAPHQQVLRKFYLYETRTRYYLVGRTKDRRQWRVLKLNRSEAWKLDVVEDPIIYTEQECRRLLTELNDGNAKHGGATLLLQADAVLGCFKFLEGHYLLFAVKKRLHGNICGQKVYGVANIGLISLVEPSVADTNFTNSSDTGERKYRKLLSGVELTKNFFFSYTYPLWLTLQAAMTQPITSANGAEQPKEASAGSSGSFRDTGQEAAVPVGGSPFDSMFVWNDFLTKPLRAAVGNDRWTTPLVHGFWQQRTLEMLGLPVRVTLIARRSRHFAGTRYRRRGVNDAGHVANDVETEQIVSAGRDWRSGLPVVSSSVQVRGSIPLYWNQDSAARVIKPEIQLQSFDPLFAATRLHFEDLALRYGRPTVVLNLVKSVEKRPRESLLCREFSRAIGYVNKQVPHAEDTVRHIAWDFHAHARQRGAHILAQMAPIIVRCLSALDVFCLPPAAAASTALKDPSTRPDWVCVSQLGGL</sequence>
<evidence type="ECO:0000259" key="7">
    <source>
        <dbReference type="PROSITE" id="PS50275"/>
    </source>
</evidence>
<dbReference type="Proteomes" id="UP001465755">
    <property type="component" value="Unassembled WGS sequence"/>
</dbReference>
<evidence type="ECO:0000256" key="4">
    <source>
        <dbReference type="ARBA" id="ARBA00023337"/>
    </source>
</evidence>
<dbReference type="GO" id="GO:0046856">
    <property type="term" value="P:phosphatidylinositol dephosphorylation"/>
    <property type="evidence" value="ECO:0007669"/>
    <property type="project" value="InterPro"/>
</dbReference>
<evidence type="ECO:0000256" key="5">
    <source>
        <dbReference type="ARBA" id="ARBA00023464"/>
    </source>
</evidence>